<dbReference type="GO" id="GO:0055085">
    <property type="term" value="P:transmembrane transport"/>
    <property type="evidence" value="ECO:0007669"/>
    <property type="project" value="UniProtKB-ARBA"/>
</dbReference>
<dbReference type="Gene3D" id="3.40.50.300">
    <property type="entry name" value="P-loop containing nucleotide triphosphate hydrolases"/>
    <property type="match status" value="2"/>
</dbReference>
<accession>A0A7V8RCF0</accession>
<dbReference type="InterPro" id="IPR003593">
    <property type="entry name" value="AAA+_ATPase"/>
</dbReference>
<evidence type="ECO:0000256" key="3">
    <source>
        <dbReference type="ARBA" id="ARBA00022741"/>
    </source>
</evidence>
<keyword evidence="3" id="KW-0547">Nucleotide-binding</keyword>
<keyword evidence="4 6" id="KW-0067">ATP-binding</keyword>
<feature type="domain" description="ABC transporter" evidence="5">
    <location>
        <begin position="4"/>
        <end position="245"/>
    </location>
</feature>
<dbReference type="GO" id="GO:0016887">
    <property type="term" value="F:ATP hydrolysis activity"/>
    <property type="evidence" value="ECO:0007669"/>
    <property type="project" value="InterPro"/>
</dbReference>
<dbReference type="PROSITE" id="PS00211">
    <property type="entry name" value="ABC_TRANSPORTER_1"/>
    <property type="match status" value="2"/>
</dbReference>
<dbReference type="PANTHER" id="PTHR43776">
    <property type="entry name" value="TRANSPORT ATP-BINDING PROTEIN"/>
    <property type="match status" value="1"/>
</dbReference>
<dbReference type="PANTHER" id="PTHR43776:SF7">
    <property type="entry name" value="D,D-DIPEPTIDE TRANSPORT ATP-BINDING PROTEIN DDPF-RELATED"/>
    <property type="match status" value="1"/>
</dbReference>
<dbReference type="SUPFAM" id="SSF52540">
    <property type="entry name" value="P-loop containing nucleoside triphosphate hydrolases"/>
    <property type="match status" value="2"/>
</dbReference>
<dbReference type="InterPro" id="IPR050319">
    <property type="entry name" value="ABC_transp_ATP-bind"/>
</dbReference>
<dbReference type="GO" id="GO:0005524">
    <property type="term" value="F:ATP binding"/>
    <property type="evidence" value="ECO:0007669"/>
    <property type="project" value="UniProtKB-KW"/>
</dbReference>
<evidence type="ECO:0000259" key="5">
    <source>
        <dbReference type="PROSITE" id="PS50893"/>
    </source>
</evidence>
<dbReference type="RefSeq" id="WP_181266781.1">
    <property type="nucleotide sequence ID" value="NZ_BAAAGB010000002.1"/>
</dbReference>
<reference evidence="6 7" key="1">
    <citation type="journal article" date="1994" name="Int. J. Syst. Bacteriol.">
        <title>Phylogenetic positions of novel aerobic, bacteriochlorophyll a-containing bacteria and description of Roseococcus thiosulfatophilus gen. nov., sp. nov., Erythromicrobium ramosum gen. nov., sp. nov., and Erythrobacter litoralis sp. nov.</title>
        <authorList>
            <person name="Yurkov V."/>
            <person name="Stackebrandt E."/>
            <person name="Holmes A."/>
            <person name="Fuerst J.A."/>
            <person name="Hugenholtz P."/>
            <person name="Golecki J."/>
            <person name="Gad'on N."/>
            <person name="Gorlenko V.M."/>
            <person name="Kompantseva E.I."/>
            <person name="Drews G."/>
        </authorList>
    </citation>
    <scope>NUCLEOTIDE SEQUENCE [LARGE SCALE GENOMIC DNA]</scope>
    <source>
        <strain evidence="6 7">KR-99</strain>
    </source>
</reference>
<dbReference type="PROSITE" id="PS50893">
    <property type="entry name" value="ABC_TRANSPORTER_2"/>
    <property type="match status" value="2"/>
</dbReference>
<dbReference type="NCBIfam" id="NF007739">
    <property type="entry name" value="PRK10419.1"/>
    <property type="match status" value="2"/>
</dbReference>
<evidence type="ECO:0000256" key="2">
    <source>
        <dbReference type="ARBA" id="ARBA00022448"/>
    </source>
</evidence>
<evidence type="ECO:0000256" key="1">
    <source>
        <dbReference type="ARBA" id="ARBA00005417"/>
    </source>
</evidence>
<dbReference type="EMBL" id="VDES01000001">
    <property type="protein sequence ID" value="MBA1373863.1"/>
    <property type="molecule type" value="Genomic_DNA"/>
</dbReference>
<sequence>MSLYRLDAMGVTIDGRDLVRGVSLEIAPGECVALAGASGSGKSLTSLTPFGLSAGTITGSAMLEGQELAGLDEADLRKVRRASVGFVFQQPLTALTPHRTAAQHLTESAMQAGGARPDRNTLVAMLDAVGLADPAIKLRRYPHQLSGGERQRLMIACAIAHRPKLLIADEPVSALDAHLRAEIMALLTRLRRETGMGLLLVSHDLASLEHHADRVLVMQGGQVVEAGAAQAIARAPQHAYSQALWAATPSLNAALPDDLHVPGAPLVEAQDLTVRFAGNGLFTRPVIAVDAVDLTVHQGEAVALIGGSGSGKSTIGRAIAGLGPVSAGAMLWKGAPLPARRSREQRRMIQPVFQDPVASLDPRWRVSDIIAEPLVHLRPDLTSWGRAGLVKKALQMVELDGALADRTPAGLSGGQAQRVAIARALVAEPQMLVLDEATSALDPLVAVQIVALLKRLQRDQGIAMLVITHDLALAAQFCHRAAVLEAGRIVEQGPMAQLIAEPQAAMTIKLVAAS</sequence>
<keyword evidence="7" id="KW-1185">Reference proteome</keyword>
<dbReference type="InterPro" id="IPR003439">
    <property type="entry name" value="ABC_transporter-like_ATP-bd"/>
</dbReference>
<evidence type="ECO:0000256" key="4">
    <source>
        <dbReference type="ARBA" id="ARBA00022840"/>
    </source>
</evidence>
<dbReference type="Pfam" id="PF00005">
    <property type="entry name" value="ABC_tran"/>
    <property type="match status" value="2"/>
</dbReference>
<feature type="domain" description="ABC transporter" evidence="5">
    <location>
        <begin position="267"/>
        <end position="511"/>
    </location>
</feature>
<name>A0A7V8RCF0_9SPHN</name>
<dbReference type="InterPro" id="IPR027417">
    <property type="entry name" value="P-loop_NTPase"/>
</dbReference>
<comment type="similarity">
    <text evidence="1">Belongs to the ABC transporter superfamily.</text>
</comment>
<proteinExistence type="inferred from homology"/>
<dbReference type="AlphaFoldDB" id="A0A7V8RCF0"/>
<gene>
    <name evidence="6" type="ORF">FG486_05890</name>
</gene>
<dbReference type="InterPro" id="IPR017871">
    <property type="entry name" value="ABC_transporter-like_CS"/>
</dbReference>
<keyword evidence="2" id="KW-0813">Transport</keyword>
<dbReference type="Proteomes" id="UP000589292">
    <property type="component" value="Unassembled WGS sequence"/>
</dbReference>
<organism evidence="6 7">
    <name type="scientific">Sphingomonas ursincola</name>
    <dbReference type="NCBI Taxonomy" id="56361"/>
    <lineage>
        <taxon>Bacteria</taxon>
        <taxon>Pseudomonadati</taxon>
        <taxon>Pseudomonadota</taxon>
        <taxon>Alphaproteobacteria</taxon>
        <taxon>Sphingomonadales</taxon>
        <taxon>Sphingomonadaceae</taxon>
        <taxon>Sphingomonas</taxon>
    </lineage>
</organism>
<dbReference type="CDD" id="cd03257">
    <property type="entry name" value="ABC_NikE_OppD_transporters"/>
    <property type="match status" value="2"/>
</dbReference>
<protein>
    <submittedName>
        <fullName evidence="6">ABC transporter ATP-binding protein</fullName>
    </submittedName>
</protein>
<dbReference type="SMART" id="SM00382">
    <property type="entry name" value="AAA"/>
    <property type="match status" value="2"/>
</dbReference>
<evidence type="ECO:0000313" key="6">
    <source>
        <dbReference type="EMBL" id="MBA1373863.1"/>
    </source>
</evidence>
<comment type="caution">
    <text evidence="6">The sequence shown here is derived from an EMBL/GenBank/DDBJ whole genome shotgun (WGS) entry which is preliminary data.</text>
</comment>
<evidence type="ECO:0000313" key="7">
    <source>
        <dbReference type="Proteomes" id="UP000589292"/>
    </source>
</evidence>